<sequence length="250" mass="27435">MAKFSLVCAIIGEKGGAFGVAIDAGETVGDLKDAIKDKNANKLKDVNAKSLQLFLAKKDGRWLNWAEAEALTLDRDLQRFEEMDPTLVIQNSNYFGDKFQPGEGEVHVLVKVPVSPPNKRRKTLWQDQKTLDPNASALSFDGRGHVWSLNPADISGFGLGQFSSTKLCLYCRDAAADLIAFLRDDVVRDRHTGFVVGPPGSGKSSTAAVFALALPRTTVVRGLSRGFISFEMNLRFVSAWKGTRRKPSNY</sequence>
<dbReference type="SUPFAM" id="SSF52540">
    <property type="entry name" value="P-loop containing nucleoside triphosphate hydrolases"/>
    <property type="match status" value="1"/>
</dbReference>
<dbReference type="EMBL" id="QXFV01006900">
    <property type="protein sequence ID" value="KAE8960151.1"/>
    <property type="molecule type" value="Genomic_DNA"/>
</dbReference>
<proteinExistence type="predicted"/>
<dbReference type="InterPro" id="IPR027417">
    <property type="entry name" value="P-loop_NTPase"/>
</dbReference>
<dbReference type="AlphaFoldDB" id="A0A6A3GT38"/>
<gene>
    <name evidence="5" type="ORF">PR001_g30480</name>
</gene>
<reference evidence="5 6" key="1">
    <citation type="submission" date="2018-09" db="EMBL/GenBank/DDBJ databases">
        <title>Genomic investigation of the strawberry pathogen Phytophthora fragariae indicates pathogenicity is determined by transcriptional variation in three key races.</title>
        <authorList>
            <person name="Adams T.M."/>
            <person name="Armitage A.D."/>
            <person name="Sobczyk M.K."/>
            <person name="Bates H.J."/>
            <person name="Dunwell J.M."/>
            <person name="Nellist C.F."/>
            <person name="Harrison R.J."/>
        </authorList>
    </citation>
    <scope>NUCLEOTIDE SEQUENCE [LARGE SCALE GENOMIC DNA]</scope>
    <source>
        <strain evidence="5 6">SCRP249</strain>
    </source>
</reference>
<keyword evidence="3" id="KW-0964">Secreted</keyword>
<name>A0A6A3GT38_9STRA</name>
<evidence type="ECO:0000313" key="5">
    <source>
        <dbReference type="EMBL" id="KAE8960151.1"/>
    </source>
</evidence>
<dbReference type="GO" id="GO:0043657">
    <property type="term" value="C:host cell"/>
    <property type="evidence" value="ECO:0007669"/>
    <property type="project" value="UniProtKB-SubCell"/>
</dbReference>
<comment type="subcellular location">
    <subcellularLocation>
        <location evidence="1">Host cell</location>
    </subcellularLocation>
    <subcellularLocation>
        <location evidence="2">Secreted</location>
    </subcellularLocation>
</comment>
<evidence type="ECO:0000256" key="2">
    <source>
        <dbReference type="ARBA" id="ARBA00004613"/>
    </source>
</evidence>
<evidence type="ECO:0000256" key="1">
    <source>
        <dbReference type="ARBA" id="ARBA00004340"/>
    </source>
</evidence>
<dbReference type="Pfam" id="PF20147">
    <property type="entry name" value="Crinkler"/>
    <property type="match status" value="1"/>
</dbReference>
<feature type="domain" description="Crinkler effector protein N-terminal" evidence="4">
    <location>
        <begin position="5"/>
        <end position="111"/>
    </location>
</feature>
<comment type="caution">
    <text evidence="5">The sequence shown here is derived from an EMBL/GenBank/DDBJ whole genome shotgun (WGS) entry which is preliminary data.</text>
</comment>
<dbReference type="InterPro" id="IPR045379">
    <property type="entry name" value="Crinkler_N"/>
</dbReference>
<evidence type="ECO:0000313" key="6">
    <source>
        <dbReference type="Proteomes" id="UP000429607"/>
    </source>
</evidence>
<evidence type="ECO:0000259" key="4">
    <source>
        <dbReference type="Pfam" id="PF20147"/>
    </source>
</evidence>
<evidence type="ECO:0000256" key="3">
    <source>
        <dbReference type="ARBA" id="ARBA00022525"/>
    </source>
</evidence>
<dbReference type="Proteomes" id="UP000429607">
    <property type="component" value="Unassembled WGS sequence"/>
</dbReference>
<organism evidence="5 6">
    <name type="scientific">Phytophthora rubi</name>
    <dbReference type="NCBI Taxonomy" id="129364"/>
    <lineage>
        <taxon>Eukaryota</taxon>
        <taxon>Sar</taxon>
        <taxon>Stramenopiles</taxon>
        <taxon>Oomycota</taxon>
        <taxon>Peronosporomycetes</taxon>
        <taxon>Peronosporales</taxon>
        <taxon>Peronosporaceae</taxon>
        <taxon>Phytophthora</taxon>
    </lineage>
</organism>
<dbReference type="GO" id="GO:0005576">
    <property type="term" value="C:extracellular region"/>
    <property type="evidence" value="ECO:0007669"/>
    <property type="project" value="UniProtKB-SubCell"/>
</dbReference>
<protein>
    <recommendedName>
        <fullName evidence="4">Crinkler effector protein N-terminal domain-containing protein</fullName>
    </recommendedName>
</protein>
<accession>A0A6A3GT38</accession>